<accession>A0A6M8G5F2</accession>
<dbReference type="KEGG" id="pcam:HNE05_12615"/>
<dbReference type="SUPFAM" id="SSF53474">
    <property type="entry name" value="alpha/beta-Hydrolases"/>
    <property type="match status" value="1"/>
</dbReference>
<feature type="domain" description="DUF6316" evidence="2">
    <location>
        <begin position="297"/>
        <end position="350"/>
    </location>
</feature>
<dbReference type="InterPro" id="IPR029058">
    <property type="entry name" value="AB_hydrolase_fold"/>
</dbReference>
<dbReference type="GO" id="GO:0016787">
    <property type="term" value="F:hydrolase activity"/>
    <property type="evidence" value="ECO:0007669"/>
    <property type="project" value="UniProtKB-KW"/>
</dbReference>
<dbReference type="AlphaFoldDB" id="A0A6M8G5F2"/>
<organism evidence="3 4">
    <name type="scientific">Aquipseudomonas campi</name>
    <dbReference type="NCBI Taxonomy" id="2731681"/>
    <lineage>
        <taxon>Bacteria</taxon>
        <taxon>Pseudomonadati</taxon>
        <taxon>Pseudomonadota</taxon>
        <taxon>Gammaproteobacteria</taxon>
        <taxon>Pseudomonadales</taxon>
        <taxon>Pseudomonadaceae</taxon>
        <taxon>Aquipseudomonas</taxon>
    </lineage>
</organism>
<keyword evidence="3" id="KW-0378">Hydrolase</keyword>
<dbReference type="Pfam" id="PF19837">
    <property type="entry name" value="DUF6316"/>
    <property type="match status" value="1"/>
</dbReference>
<evidence type="ECO:0000259" key="1">
    <source>
        <dbReference type="Pfam" id="PF00561"/>
    </source>
</evidence>
<gene>
    <name evidence="3" type="ORF">HNE05_12615</name>
</gene>
<evidence type="ECO:0000313" key="3">
    <source>
        <dbReference type="EMBL" id="QKE64155.1"/>
    </source>
</evidence>
<dbReference type="InterPro" id="IPR000639">
    <property type="entry name" value="Epox_hydrolase-like"/>
</dbReference>
<dbReference type="InterPro" id="IPR045630">
    <property type="entry name" value="DUF6316"/>
</dbReference>
<dbReference type="RefSeq" id="WP_173208813.1">
    <property type="nucleotide sequence ID" value="NZ_CP053697.2"/>
</dbReference>
<dbReference type="InterPro" id="IPR050266">
    <property type="entry name" value="AB_hydrolase_sf"/>
</dbReference>
<dbReference type="PRINTS" id="PR00412">
    <property type="entry name" value="EPOXHYDRLASE"/>
</dbReference>
<sequence length="357" mass="40437">MAMAEVNGIKLHYQQLACEREGGEVEDVVLIHGLAANLAFWYMQVGHALARNYRVTMYDLRGHGRSSMSAEGYTPANQAEDLRLLLEHLGIERAHFIAHSFGGVIALSLACAHPQRISSLTIADTHIAAIRNVGSDWRYAEHIQRILDDHGIDLNTREPYFGYRLLKEAAALQLNRQELPDALRELINPLMGSSGKRTADQWVKLLETTTAQHELMGDDGLVVERLRELEFPVLAIYGERSQAVTTGELLLSVWPAADFRLVRGAGHFFPASRPQKLIRSFEFFLRNASQANARQQRSCDELQQPFFRSDRLFSQDDQWFFTTREGTEEGPFAQFEEALAHLDSFISQMVARKARAR</sequence>
<protein>
    <submittedName>
        <fullName evidence="3">Alpha/beta hydrolase</fullName>
    </submittedName>
</protein>
<dbReference type="Gene3D" id="3.40.50.1820">
    <property type="entry name" value="alpha/beta hydrolase"/>
    <property type="match status" value="1"/>
</dbReference>
<proteinExistence type="predicted"/>
<dbReference type="PANTHER" id="PTHR43798">
    <property type="entry name" value="MONOACYLGLYCEROL LIPASE"/>
    <property type="match status" value="1"/>
</dbReference>
<name>A0A6M8G5F2_9GAMM</name>
<dbReference type="Proteomes" id="UP000501379">
    <property type="component" value="Chromosome"/>
</dbReference>
<evidence type="ECO:0000259" key="2">
    <source>
        <dbReference type="Pfam" id="PF19837"/>
    </source>
</evidence>
<evidence type="ECO:0000313" key="4">
    <source>
        <dbReference type="Proteomes" id="UP000501379"/>
    </source>
</evidence>
<dbReference type="InterPro" id="IPR000073">
    <property type="entry name" value="AB_hydrolase_1"/>
</dbReference>
<dbReference type="Pfam" id="PF00561">
    <property type="entry name" value="Abhydrolase_1"/>
    <property type="match status" value="1"/>
</dbReference>
<keyword evidence="4" id="KW-1185">Reference proteome</keyword>
<feature type="domain" description="AB hydrolase-1" evidence="1">
    <location>
        <begin position="28"/>
        <end position="269"/>
    </location>
</feature>
<dbReference type="EMBL" id="CP053697">
    <property type="protein sequence ID" value="QKE64155.1"/>
    <property type="molecule type" value="Genomic_DNA"/>
</dbReference>
<reference evidence="3" key="1">
    <citation type="submission" date="2020-07" db="EMBL/GenBank/DDBJ databases">
        <title>Nitrate ammonifying Pseudomonas campi sp. nov. isolated from German agricultural grassland.</title>
        <authorList>
            <person name="Timsy T."/>
            <person name="Ulrich A."/>
            <person name="Spanner T."/>
            <person name="Foesel B."/>
            <person name="Kolb S."/>
            <person name="Horn M.A."/>
            <person name="Behrendt U."/>
        </authorList>
    </citation>
    <scope>NUCLEOTIDE SEQUENCE</scope>
    <source>
        <strain evidence="3">S1-A32-2</strain>
    </source>
</reference>
<dbReference type="PRINTS" id="PR00111">
    <property type="entry name" value="ABHYDROLASE"/>
</dbReference>